<comment type="similarity">
    <text evidence="2">Belongs to the sulfatase family.</text>
</comment>
<gene>
    <name evidence="8" type="ORF">CTOB1V02_LOCUS7911</name>
</gene>
<protein>
    <recommendedName>
        <fullName evidence="7">Sulfatase N-terminal domain-containing protein</fullName>
    </recommendedName>
</protein>
<evidence type="ECO:0000313" key="8">
    <source>
        <dbReference type="EMBL" id="CAD7230047.1"/>
    </source>
</evidence>
<organism evidence="8">
    <name type="scientific">Cyprideis torosa</name>
    <dbReference type="NCBI Taxonomy" id="163714"/>
    <lineage>
        <taxon>Eukaryota</taxon>
        <taxon>Metazoa</taxon>
        <taxon>Ecdysozoa</taxon>
        <taxon>Arthropoda</taxon>
        <taxon>Crustacea</taxon>
        <taxon>Oligostraca</taxon>
        <taxon>Ostracoda</taxon>
        <taxon>Podocopa</taxon>
        <taxon>Podocopida</taxon>
        <taxon>Cytherocopina</taxon>
        <taxon>Cytheroidea</taxon>
        <taxon>Cytherideidae</taxon>
        <taxon>Cyprideis</taxon>
    </lineage>
</organism>
<dbReference type="InterPro" id="IPR000917">
    <property type="entry name" value="Sulfatase_N"/>
</dbReference>
<dbReference type="AlphaFoldDB" id="A0A7R8WJZ2"/>
<dbReference type="Gene3D" id="3.30.1120.10">
    <property type="match status" value="1"/>
</dbReference>
<dbReference type="InterPro" id="IPR024607">
    <property type="entry name" value="Sulfatase_CS"/>
</dbReference>
<evidence type="ECO:0000256" key="1">
    <source>
        <dbReference type="ARBA" id="ARBA00001913"/>
    </source>
</evidence>
<dbReference type="EMBL" id="OB662428">
    <property type="protein sequence ID" value="CAD7230047.1"/>
    <property type="molecule type" value="Genomic_DNA"/>
</dbReference>
<keyword evidence="3" id="KW-0479">Metal-binding</keyword>
<evidence type="ECO:0000256" key="6">
    <source>
        <dbReference type="ARBA" id="ARBA00023180"/>
    </source>
</evidence>
<dbReference type="OrthoDB" id="103349at2759"/>
<evidence type="ECO:0000256" key="2">
    <source>
        <dbReference type="ARBA" id="ARBA00008779"/>
    </source>
</evidence>
<dbReference type="Pfam" id="PF00884">
    <property type="entry name" value="Sulfatase"/>
    <property type="match status" value="1"/>
</dbReference>
<dbReference type="PROSITE" id="PS00149">
    <property type="entry name" value="SULFATASE_2"/>
    <property type="match status" value="1"/>
</dbReference>
<dbReference type="PANTHER" id="PTHR10342">
    <property type="entry name" value="ARYLSULFATASE"/>
    <property type="match status" value="1"/>
</dbReference>
<dbReference type="Gene3D" id="3.40.720.10">
    <property type="entry name" value="Alkaline Phosphatase, subunit A"/>
    <property type="match status" value="1"/>
</dbReference>
<comment type="cofactor">
    <cofactor evidence="1">
        <name>Ca(2+)</name>
        <dbReference type="ChEBI" id="CHEBI:29108"/>
    </cofactor>
</comment>
<dbReference type="GO" id="GO:0046872">
    <property type="term" value="F:metal ion binding"/>
    <property type="evidence" value="ECO:0007669"/>
    <property type="project" value="UniProtKB-KW"/>
</dbReference>
<dbReference type="PANTHER" id="PTHR10342:SF264">
    <property type="entry name" value="MIP05773P-RELATED"/>
    <property type="match status" value="1"/>
</dbReference>
<dbReference type="InterPro" id="IPR047115">
    <property type="entry name" value="ARSB"/>
</dbReference>
<reference evidence="8" key="1">
    <citation type="submission" date="2020-11" db="EMBL/GenBank/DDBJ databases">
        <authorList>
            <person name="Tran Van P."/>
        </authorList>
    </citation>
    <scope>NUCLEOTIDE SEQUENCE</scope>
</reference>
<feature type="domain" description="Sulfatase N-terminal" evidence="7">
    <location>
        <begin position="11"/>
        <end position="264"/>
    </location>
</feature>
<sequence length="447" mass="49788">MVYRNAHPNRDDPVGLPKDERTLAEHLQELGYDTQMVGKWHIGYCKNEFSPTFRGFNGHFGYWNGAIEYWNHTVISPMPLNFLGRDMRNGMDRVEDSQGTYATKLFTDKAVEIIANHDNDQPLFLYLAHMAPHGPMVNALLAPPEVASRFSYIDDDFRRDTVANIVLLDQAIGEIVRALDDAGMLENSIIVFSSDNGGNTGPMVLAGTGDSSNYPLKGTKRSLFEGGTRVPGFIFSPLISARSRLSSKLTHMADWFPTLYAAAGGNVSEILSQTELDSFNQWNWLAEGEGPVGDYAIREEMLYNIDENIPTAAIRIGKWKYITGPQTINNLIVNVSLNGWFGDSGRLNLTTQEDLDAYNDVLEWTSQMNLAGQILSRKGWLPSEEIMQELRRAAEVQCNDDGSGGFCDPGVAPCLFDIEADPCEKNNLLASDQEDCVIRNQAWNAKK</sequence>
<evidence type="ECO:0000259" key="7">
    <source>
        <dbReference type="Pfam" id="PF00884"/>
    </source>
</evidence>
<keyword evidence="5" id="KW-0106">Calcium</keyword>
<keyword evidence="4" id="KW-0378">Hydrolase</keyword>
<dbReference type="GO" id="GO:0008484">
    <property type="term" value="F:sulfuric ester hydrolase activity"/>
    <property type="evidence" value="ECO:0007669"/>
    <property type="project" value="InterPro"/>
</dbReference>
<keyword evidence="6" id="KW-0325">Glycoprotein</keyword>
<evidence type="ECO:0000256" key="4">
    <source>
        <dbReference type="ARBA" id="ARBA00022801"/>
    </source>
</evidence>
<evidence type="ECO:0000256" key="5">
    <source>
        <dbReference type="ARBA" id="ARBA00022837"/>
    </source>
</evidence>
<dbReference type="CDD" id="cd16029">
    <property type="entry name" value="4-S"/>
    <property type="match status" value="1"/>
</dbReference>
<accession>A0A7R8WJZ2</accession>
<evidence type="ECO:0000256" key="3">
    <source>
        <dbReference type="ARBA" id="ARBA00022723"/>
    </source>
</evidence>
<dbReference type="InterPro" id="IPR017850">
    <property type="entry name" value="Alkaline_phosphatase_core_sf"/>
</dbReference>
<dbReference type="SUPFAM" id="SSF53649">
    <property type="entry name" value="Alkaline phosphatase-like"/>
    <property type="match status" value="1"/>
</dbReference>
<proteinExistence type="inferred from homology"/>
<name>A0A7R8WJZ2_9CRUS</name>